<gene>
    <name evidence="1" type="ORF">F5148DRAFT_753521</name>
</gene>
<keyword evidence="2" id="KW-1185">Reference proteome</keyword>
<proteinExistence type="predicted"/>
<evidence type="ECO:0000313" key="1">
    <source>
        <dbReference type="EMBL" id="KAI9509440.1"/>
    </source>
</evidence>
<comment type="caution">
    <text evidence="1">The sequence shown here is derived from an EMBL/GenBank/DDBJ whole genome shotgun (WGS) entry which is preliminary data.</text>
</comment>
<accession>A0ACC0UD00</accession>
<dbReference type="Proteomes" id="UP001207468">
    <property type="component" value="Unassembled WGS sequence"/>
</dbReference>
<protein>
    <submittedName>
        <fullName evidence="1">Uncharacterized protein</fullName>
    </submittedName>
</protein>
<reference evidence="1" key="1">
    <citation type="submission" date="2021-03" db="EMBL/GenBank/DDBJ databases">
        <title>Evolutionary priming and transition to the ectomycorrhizal habit in an iconic lineage of mushroom-forming fungi: is preadaptation a requirement?</title>
        <authorList>
            <consortium name="DOE Joint Genome Institute"/>
            <person name="Looney B.P."/>
            <person name="Miyauchi S."/>
            <person name="Morin E."/>
            <person name="Drula E."/>
            <person name="Courty P.E."/>
            <person name="Chicoki N."/>
            <person name="Fauchery L."/>
            <person name="Kohler A."/>
            <person name="Kuo A."/>
            <person name="LaButti K."/>
            <person name="Pangilinan J."/>
            <person name="Lipzen A."/>
            <person name="Riley R."/>
            <person name="Andreopoulos W."/>
            <person name="He G."/>
            <person name="Johnson J."/>
            <person name="Barry K.W."/>
            <person name="Grigoriev I.V."/>
            <person name="Nagy L."/>
            <person name="Hibbett D."/>
            <person name="Henrissat B."/>
            <person name="Matheny P.B."/>
            <person name="Labbe J."/>
            <person name="Martin A.F."/>
        </authorList>
    </citation>
    <scope>NUCLEOTIDE SEQUENCE</scope>
    <source>
        <strain evidence="1">BPL698</strain>
    </source>
</reference>
<sequence length="397" mass="45746">MSPTHHQVLQPNASANIADKLLDALAKQLPSSKEKRGDRKLELARDLAVEYETVISQSDRDVINERITFARETKDGLHSKLGFSKFIHAREYYRVARDAYRYAKYVSERGRDTAYLPRQPNSSSVLDPFDHVIRVAQPLYRCYFSCKDAFPSSAMKEEWVAIVWSEACAKTGAYPSPLPQGGQFIDRSMKLLYDMKMKIMPYVESFYGFDASRAPEIIHRNARRAQALLTQMTFIYCEPIFGRTPRYPYCHPIIQKAINITWFQNKNADGIIFHEHFNPISIQTVALALTVIECCIDEWTDGTRMPCDWDEARFKTVYHSHISSLTVLRDQAGHNLKAEIFWRKYNAISSKMHAYTRVPHPNRSQGQEGTIGRFLIPRHKKSFLNILTGQSCPKEQP</sequence>
<name>A0ACC0UD00_9AGAM</name>
<organism evidence="1 2">
    <name type="scientific">Russula earlei</name>
    <dbReference type="NCBI Taxonomy" id="71964"/>
    <lineage>
        <taxon>Eukaryota</taxon>
        <taxon>Fungi</taxon>
        <taxon>Dikarya</taxon>
        <taxon>Basidiomycota</taxon>
        <taxon>Agaricomycotina</taxon>
        <taxon>Agaricomycetes</taxon>
        <taxon>Russulales</taxon>
        <taxon>Russulaceae</taxon>
        <taxon>Russula</taxon>
    </lineage>
</organism>
<evidence type="ECO:0000313" key="2">
    <source>
        <dbReference type="Proteomes" id="UP001207468"/>
    </source>
</evidence>
<dbReference type="EMBL" id="JAGFNK010000064">
    <property type="protein sequence ID" value="KAI9509440.1"/>
    <property type="molecule type" value="Genomic_DNA"/>
</dbReference>